<keyword evidence="2" id="KW-1185">Reference proteome</keyword>
<organism evidence="1 2">
    <name type="scientific">Fusarium decemcellulare</name>
    <dbReference type="NCBI Taxonomy" id="57161"/>
    <lineage>
        <taxon>Eukaryota</taxon>
        <taxon>Fungi</taxon>
        <taxon>Dikarya</taxon>
        <taxon>Ascomycota</taxon>
        <taxon>Pezizomycotina</taxon>
        <taxon>Sordariomycetes</taxon>
        <taxon>Hypocreomycetidae</taxon>
        <taxon>Hypocreales</taxon>
        <taxon>Nectriaceae</taxon>
        <taxon>Fusarium</taxon>
        <taxon>Fusarium decemcellulare species complex</taxon>
    </lineage>
</organism>
<evidence type="ECO:0000313" key="1">
    <source>
        <dbReference type="EMBL" id="KAJ3524383.1"/>
    </source>
</evidence>
<sequence>MSAQNRSSTLYDTLRRVFTQMGRRDLAEKTVAGVDPDVFRPDWLGGKHQMQSRSGLSTRTAFLLPGLEDKELSVVGDLSRIAKASAAAWKAIKAFWRHGSVLIDLLKLSSLYEKRWVRDTVKWVGTEGVELVTLELEGWIKVLDRVAEVAPASLSRKLSMKSGVRVLLPVPWHSGSRTTHPSGPDVIDNTVDVVLSG</sequence>
<name>A0ACC1RQ16_9HYPO</name>
<dbReference type="Proteomes" id="UP001148629">
    <property type="component" value="Unassembled WGS sequence"/>
</dbReference>
<comment type="caution">
    <text evidence="1">The sequence shown here is derived from an EMBL/GenBank/DDBJ whole genome shotgun (WGS) entry which is preliminary data.</text>
</comment>
<accession>A0ACC1RQ16</accession>
<gene>
    <name evidence="1" type="ORF">NM208_g12075</name>
</gene>
<dbReference type="EMBL" id="JANRMS010002089">
    <property type="protein sequence ID" value="KAJ3524383.1"/>
    <property type="molecule type" value="Genomic_DNA"/>
</dbReference>
<evidence type="ECO:0000313" key="2">
    <source>
        <dbReference type="Proteomes" id="UP001148629"/>
    </source>
</evidence>
<proteinExistence type="predicted"/>
<protein>
    <submittedName>
        <fullName evidence="1">Uncharacterized protein</fullName>
    </submittedName>
</protein>
<reference evidence="1" key="1">
    <citation type="submission" date="2022-08" db="EMBL/GenBank/DDBJ databases">
        <title>Genome Sequence of Fusarium decemcellulare.</title>
        <authorList>
            <person name="Buettner E."/>
        </authorList>
    </citation>
    <scope>NUCLEOTIDE SEQUENCE</scope>
    <source>
        <strain evidence="1">Babe19</strain>
    </source>
</reference>